<reference evidence="5 6" key="1">
    <citation type="submission" date="2024-08" db="EMBL/GenBank/DDBJ databases">
        <authorList>
            <person name="Cucini C."/>
            <person name="Frati F."/>
        </authorList>
    </citation>
    <scope>NUCLEOTIDE SEQUENCE [LARGE SCALE GENOMIC DNA]</scope>
</reference>
<sequence>MQGVERFNLEGKRILVTGAGRGIGRALVKALYNLKADVYALSLTKENLDSLRVECPGIHTVCVDLRDWEKTKEALSQITESMDGLVNNAGILIPAPIGLFAITPEDCDTHFDLNVKAVINVSQQIAQKMIKSGRGGSIVNLSSAASKVHTPIAVSYAICKGALDVLTKNMACELGANKIRVNSVNPFFVDETHSLEKLVTALPIEMMEKITENVCQRCPMGRSAIEVRDVLNAILFLLSDSSRYINGQNLMVDGGFTIA</sequence>
<proteinExistence type="inferred from homology"/>
<evidence type="ECO:0000256" key="2">
    <source>
        <dbReference type="ARBA" id="ARBA00011881"/>
    </source>
</evidence>
<comment type="similarity">
    <text evidence="1">Belongs to the short-chain dehydrogenases/reductases (SDR) family.</text>
</comment>
<evidence type="ECO:0000256" key="4">
    <source>
        <dbReference type="ARBA" id="ARBA00023002"/>
    </source>
</evidence>
<comment type="subunit">
    <text evidence="2">Homotetramer.</text>
</comment>
<evidence type="ECO:0000313" key="5">
    <source>
        <dbReference type="EMBL" id="CAL8100395.1"/>
    </source>
</evidence>
<dbReference type="InterPro" id="IPR020904">
    <property type="entry name" value="Sc_DH/Rdtase_CS"/>
</dbReference>
<keyword evidence="6" id="KW-1185">Reference proteome</keyword>
<dbReference type="InterPro" id="IPR036291">
    <property type="entry name" value="NAD(P)-bd_dom_sf"/>
</dbReference>
<organism evidence="5 6">
    <name type="scientific">Orchesella dallaii</name>
    <dbReference type="NCBI Taxonomy" id="48710"/>
    <lineage>
        <taxon>Eukaryota</taxon>
        <taxon>Metazoa</taxon>
        <taxon>Ecdysozoa</taxon>
        <taxon>Arthropoda</taxon>
        <taxon>Hexapoda</taxon>
        <taxon>Collembola</taxon>
        <taxon>Entomobryomorpha</taxon>
        <taxon>Entomobryoidea</taxon>
        <taxon>Orchesellidae</taxon>
        <taxon>Orchesellinae</taxon>
        <taxon>Orchesella</taxon>
    </lineage>
</organism>
<keyword evidence="3" id="KW-0521">NADP</keyword>
<dbReference type="PRINTS" id="PR00081">
    <property type="entry name" value="GDHRDH"/>
</dbReference>
<name>A0ABP1QET0_9HEXA</name>
<dbReference type="EMBL" id="CAXLJM020000032">
    <property type="protein sequence ID" value="CAL8100395.1"/>
    <property type="molecule type" value="Genomic_DNA"/>
</dbReference>
<gene>
    <name evidence="5" type="ORF">ODALV1_LOCUS10525</name>
</gene>
<evidence type="ECO:0000256" key="3">
    <source>
        <dbReference type="ARBA" id="ARBA00022857"/>
    </source>
</evidence>
<evidence type="ECO:0000256" key="1">
    <source>
        <dbReference type="ARBA" id="ARBA00006484"/>
    </source>
</evidence>
<dbReference type="SUPFAM" id="SSF51735">
    <property type="entry name" value="NAD(P)-binding Rossmann-fold domains"/>
    <property type="match status" value="1"/>
</dbReference>
<comment type="caution">
    <text evidence="5">The sequence shown here is derived from an EMBL/GenBank/DDBJ whole genome shotgun (WGS) entry which is preliminary data.</text>
</comment>
<keyword evidence="4" id="KW-0560">Oxidoreductase</keyword>
<evidence type="ECO:0008006" key="7">
    <source>
        <dbReference type="Google" id="ProtNLM"/>
    </source>
</evidence>
<dbReference type="Gene3D" id="3.40.50.720">
    <property type="entry name" value="NAD(P)-binding Rossmann-like Domain"/>
    <property type="match status" value="1"/>
</dbReference>
<dbReference type="Proteomes" id="UP001642540">
    <property type="component" value="Unassembled WGS sequence"/>
</dbReference>
<dbReference type="PROSITE" id="PS00061">
    <property type="entry name" value="ADH_SHORT"/>
    <property type="match status" value="1"/>
</dbReference>
<dbReference type="InterPro" id="IPR002347">
    <property type="entry name" value="SDR_fam"/>
</dbReference>
<dbReference type="Pfam" id="PF13561">
    <property type="entry name" value="adh_short_C2"/>
    <property type="match status" value="1"/>
</dbReference>
<dbReference type="PANTHER" id="PTHR44252:SF3">
    <property type="entry name" value="D-ERYTHRULOSE REDUCTASE-RELATED"/>
    <property type="match status" value="1"/>
</dbReference>
<dbReference type="InterPro" id="IPR051737">
    <property type="entry name" value="L-xylulose/Carbonyl_redctase"/>
</dbReference>
<evidence type="ECO:0000313" key="6">
    <source>
        <dbReference type="Proteomes" id="UP001642540"/>
    </source>
</evidence>
<dbReference type="PANTHER" id="PTHR44252">
    <property type="entry name" value="D-ERYTHRULOSE REDUCTASE"/>
    <property type="match status" value="1"/>
</dbReference>
<accession>A0ABP1QET0</accession>
<protein>
    <recommendedName>
        <fullName evidence="7">L-xylulose reductase</fullName>
    </recommendedName>
</protein>
<dbReference type="PRINTS" id="PR00080">
    <property type="entry name" value="SDRFAMILY"/>
</dbReference>